<comment type="similarity">
    <text evidence="1">Belongs to the TRAFAC class TrmE-Era-EngA-EngB-Septin-like GTPase superfamily. Septin GTPase family.</text>
</comment>
<accession>A0A8C8F580</accession>
<dbReference type="InterPro" id="IPR040581">
    <property type="entry name" value="Thioredoxin_11"/>
</dbReference>
<reference evidence="3" key="2">
    <citation type="submission" date="2025-09" db="UniProtKB">
        <authorList>
            <consortium name="Ensembl"/>
        </authorList>
    </citation>
    <scope>IDENTIFICATION</scope>
</reference>
<dbReference type="Pfam" id="PF00041">
    <property type="entry name" value="fn3"/>
    <property type="match status" value="1"/>
</dbReference>
<feature type="domain" description="Fibronectin type-III" evidence="2">
    <location>
        <begin position="614"/>
        <end position="711"/>
    </location>
</feature>
<dbReference type="FunFam" id="3.40.50.300:FF:002049">
    <property type="entry name" value="Si:ch73-170d6.2"/>
    <property type="match status" value="1"/>
</dbReference>
<dbReference type="Ensembl" id="ENSOTST00005031577.2">
    <property type="protein sequence ID" value="ENSOTSP00005029222.2"/>
    <property type="gene ID" value="ENSOTSG00005013706.2"/>
</dbReference>
<name>A0A8C8F580_ONCTS</name>
<dbReference type="PANTHER" id="PTHR31594:SF16">
    <property type="entry name" value="SI:CH211-281L24.3"/>
    <property type="match status" value="1"/>
</dbReference>
<dbReference type="InterPro" id="IPR048997">
    <property type="entry name" value="Stonustoxin-like_helical"/>
</dbReference>
<dbReference type="RefSeq" id="XP_024249156.2">
    <property type="nucleotide sequence ID" value="XM_024393388.2"/>
</dbReference>
<dbReference type="InterPro" id="IPR003961">
    <property type="entry name" value="FN3_dom"/>
</dbReference>
<dbReference type="GO" id="GO:0005525">
    <property type="term" value="F:GTP binding"/>
    <property type="evidence" value="ECO:0007669"/>
    <property type="project" value="UniProtKB-KW"/>
</dbReference>
<evidence type="ECO:0000256" key="1">
    <source>
        <dbReference type="RuleBase" id="RU004560"/>
    </source>
</evidence>
<dbReference type="InterPro" id="IPR052090">
    <property type="entry name" value="Cytolytic_pore-forming_toxin"/>
</dbReference>
<dbReference type="InterPro" id="IPR030379">
    <property type="entry name" value="G_SEPTIN_dom"/>
</dbReference>
<evidence type="ECO:0000259" key="2">
    <source>
        <dbReference type="PROSITE" id="PS50853"/>
    </source>
</evidence>
<dbReference type="SMART" id="SM00060">
    <property type="entry name" value="FN3"/>
    <property type="match status" value="2"/>
</dbReference>
<dbReference type="Pfam" id="PF00735">
    <property type="entry name" value="Septin"/>
    <property type="match status" value="1"/>
</dbReference>
<keyword evidence="4" id="KW-1185">Reference proteome</keyword>
<evidence type="ECO:0000313" key="4">
    <source>
        <dbReference type="Proteomes" id="UP000694402"/>
    </source>
</evidence>
<dbReference type="AlphaFoldDB" id="A0A8C8F580"/>
<reference evidence="3" key="1">
    <citation type="submission" date="2025-08" db="UniProtKB">
        <authorList>
            <consortium name="Ensembl"/>
        </authorList>
    </citation>
    <scope>IDENTIFICATION</scope>
</reference>
<dbReference type="PANTHER" id="PTHR31594">
    <property type="entry name" value="AIG1-TYPE G DOMAIN-CONTAINING PROTEIN"/>
    <property type="match status" value="1"/>
</dbReference>
<gene>
    <name evidence="3" type="primary">LOC112228229</name>
</gene>
<protein>
    <recommendedName>
        <fullName evidence="2">Fibronectin type-III domain-containing protein</fullName>
    </recommendedName>
</protein>
<proteinExistence type="inferred from homology"/>
<dbReference type="Pfam" id="PF18078">
    <property type="entry name" value="Thioredoxin_11"/>
    <property type="match status" value="1"/>
</dbReference>
<dbReference type="GeneID" id="112228229"/>
<feature type="domain" description="Fibronectin type-III" evidence="2">
    <location>
        <begin position="518"/>
        <end position="612"/>
    </location>
</feature>
<dbReference type="GeneTree" id="ENSGT00390000014380"/>
<keyword evidence="1" id="KW-0547">Nucleotide-binding</keyword>
<dbReference type="Pfam" id="PF21109">
    <property type="entry name" value="Stonustoxin_helical"/>
    <property type="match status" value="1"/>
</dbReference>
<keyword evidence="1" id="KW-0342">GTP-binding</keyword>
<dbReference type="PROSITE" id="PS50853">
    <property type="entry name" value="FN3"/>
    <property type="match status" value="2"/>
</dbReference>
<dbReference type="CDD" id="cd00063">
    <property type="entry name" value="FN3"/>
    <property type="match status" value="2"/>
</dbReference>
<evidence type="ECO:0000313" key="3">
    <source>
        <dbReference type="Ensembl" id="ENSOTSP00005029222.2"/>
    </source>
</evidence>
<organism evidence="3 4">
    <name type="scientific">Oncorhynchus tshawytscha</name>
    <name type="common">Chinook salmon</name>
    <name type="synonym">Salmo tshawytscha</name>
    <dbReference type="NCBI Taxonomy" id="74940"/>
    <lineage>
        <taxon>Eukaryota</taxon>
        <taxon>Metazoa</taxon>
        <taxon>Chordata</taxon>
        <taxon>Craniata</taxon>
        <taxon>Vertebrata</taxon>
        <taxon>Euteleostomi</taxon>
        <taxon>Actinopterygii</taxon>
        <taxon>Neopterygii</taxon>
        <taxon>Teleostei</taxon>
        <taxon>Protacanthopterygii</taxon>
        <taxon>Salmoniformes</taxon>
        <taxon>Salmonidae</taxon>
        <taxon>Salmoninae</taxon>
        <taxon>Oncorhynchus</taxon>
    </lineage>
</organism>
<sequence>MSDLETIELAALGRPFQLGMLYDCRRDVLIPGITLWDSEMLQKHINVRPQPNTDFKIIASDSSEAKSEALNVSASLEASFLCGLVSVKGSAEFLHDKKTSKRQSRVSLQYRTTTRFEQLTMDHLGAGNVKHCNVFQEGSSTHVVTGLLYGAQAFFVFDQEVSSGENHQDIQGNLQVTIKKIPHMTIEGQGNLKMSEDEKRGANKFNCTFHGDFALENNPVTFEDAIKVYAGLPRLLGENGEHAVPMTVWLYPLKNLDSAATQLVRQISVSQVRRAQRLLDGLDNTDVQCQDMMKEDMAIMFPELKAKLNKFRDLCSEYKLVFQKGLCKVLPKIRGGGMEEEELIKMLNIKERSPFQNDLMITYLDDREREMNVVSSYLDIMKEVQVVNSSSELDGIVLDQANDYVVCFALSYLKEKEEYLVVLENYLLEESKSDFSQTPYNPNAAGKTAAEKWFRSGEVTTLTRQTINLFLDFKESNKGRENLAFCIASIPNKLLTASSIHVYERGTLLSQQFELPSKPSVPTIKSLEHDCVHLQVNPPNLGVTSVESYQVLYQAEQADSEWIEVKLGATTNQVTISRLDPYKKYRFSCKAVCKPGVSLSGDWTEYFRTRPCSPPGPPTEKRIESGSIRVNWDIPTMVGDDVDVIGYVVEYRKSVKTINNQMWHTIKTTTRESTLEGLEADTAYSIRVSANCGKAGNSLPSPETVLTTLRVSDPQPKTNKSTGAKSEEFLKKSQKVENGKPSIHWLNLEQKLGGDERFNQYRFGRKVEQRNNKVILLLGATGSGKTTLVNTMINYILGVKWEDCYRFKLIHEVTNRSQAESQTVVVTSYELYNHPGFQIPYSLTIIDTPGFGDTRGMAHDKLVTQKVKDFLCNPLGINHIDAVCFVVQAPLVRLSPSQRYIFDSILSIFGKDVAENILMLVTFVDGKHIPVLEAIKAANLPCKKDKKGLPTHFKFNGSILFSKETESSSEEDDSDDDHKAQCPEQWRSTFKEMKKFFQALESIESKDLTLTKKVLEERELLEKTMTCLTPQITAGLSKLSEIKSFKQCLENEDENMKQNKHFETEVNVLQVKRSKLAQDFATNCQICNFTCHTCCFLPMEDDINSCAVMDDDGNCTICPEKCSSNDHDREQVLLTYETKTEKKTIQELKDNFMKAWGKSMETKEMLDKLEDEFHMIQDALMNLITQSSDCLKRLNDVALKPSSLSTMEYIDILIHTEEDERKPGFEDRIVGLKKIKEVSEILGKIANGEDLLPNERSFLKDKEDRGQEVPT</sequence>
<dbReference type="KEGG" id="otw:112228229"/>
<dbReference type="Proteomes" id="UP000694402">
    <property type="component" value="Unassembled WGS sequence"/>
</dbReference>